<evidence type="ECO:0000313" key="2">
    <source>
        <dbReference type="EMBL" id="OLL22750.1"/>
    </source>
</evidence>
<proteinExistence type="predicted"/>
<comment type="caution">
    <text evidence="2">The sequence shown here is derived from an EMBL/GenBank/DDBJ whole genome shotgun (WGS) entry which is preliminary data.</text>
</comment>
<name>A0A1U7LJB6_NEOID</name>
<accession>A0A1U7LJB6</accession>
<sequence length="298" mass="33464">MRFLSTLLNRRKSEPTCRVDPDAGIRATRTVVWGDDPHAPTWMRSKSWAAKAIQFPLSKRPSSFQLEIDEGVEVATPESVQKACSKRWDDIRDELNIAEEQAKPLRRFSFEESLASQSMLSSSPKDMDKFPRFETTHLCDYYDIFSDTASLEILEDSYIDYANMSWESELESDSSDFSRPPSSSERPGAPTPSHGHRRISTDYSVFTCPLSTPFPEFIDDSSETSSMISAINAGSTSDDDDPVTPGGSTFYQTSNILINPHIDGEIVTYSAIAGGRFVRERIRDGEVVEREVIEKGFI</sequence>
<dbReference type="AlphaFoldDB" id="A0A1U7LJB6"/>
<protein>
    <submittedName>
        <fullName evidence="2">Uncharacterized protein</fullName>
    </submittedName>
</protein>
<evidence type="ECO:0000313" key="3">
    <source>
        <dbReference type="Proteomes" id="UP000186594"/>
    </source>
</evidence>
<reference evidence="2 3" key="1">
    <citation type="submission" date="2016-04" db="EMBL/GenBank/DDBJ databases">
        <title>Evolutionary innovation and constraint leading to complex multicellularity in the Ascomycota.</title>
        <authorList>
            <person name="Cisse O."/>
            <person name="Nguyen A."/>
            <person name="Hewitt D.A."/>
            <person name="Jedd G."/>
            <person name="Stajich J.E."/>
        </authorList>
    </citation>
    <scope>NUCLEOTIDE SEQUENCE [LARGE SCALE GENOMIC DNA]</scope>
    <source>
        <strain evidence="2 3">DAH-3</strain>
    </source>
</reference>
<feature type="region of interest" description="Disordered" evidence="1">
    <location>
        <begin position="171"/>
        <end position="198"/>
    </location>
</feature>
<dbReference type="EMBL" id="LXFE01002858">
    <property type="protein sequence ID" value="OLL22750.1"/>
    <property type="molecule type" value="Genomic_DNA"/>
</dbReference>
<gene>
    <name evidence="2" type="ORF">NEOLI_002395</name>
</gene>
<dbReference type="Proteomes" id="UP000186594">
    <property type="component" value="Unassembled WGS sequence"/>
</dbReference>
<keyword evidence="3" id="KW-1185">Reference proteome</keyword>
<evidence type="ECO:0000256" key="1">
    <source>
        <dbReference type="SAM" id="MobiDB-lite"/>
    </source>
</evidence>
<organism evidence="2 3">
    <name type="scientific">Neolecta irregularis (strain DAH-3)</name>
    <dbReference type="NCBI Taxonomy" id="1198029"/>
    <lineage>
        <taxon>Eukaryota</taxon>
        <taxon>Fungi</taxon>
        <taxon>Dikarya</taxon>
        <taxon>Ascomycota</taxon>
        <taxon>Taphrinomycotina</taxon>
        <taxon>Neolectales</taxon>
        <taxon>Neolectaceae</taxon>
        <taxon>Neolecta</taxon>
    </lineage>
</organism>
<feature type="compositionally biased region" description="Low complexity" evidence="1">
    <location>
        <begin position="175"/>
        <end position="186"/>
    </location>
</feature>